<evidence type="ECO:0000256" key="1">
    <source>
        <dbReference type="ARBA" id="ARBA00000830"/>
    </source>
</evidence>
<dbReference type="Gene3D" id="1.10.150.240">
    <property type="entry name" value="Putative phosphatase, domain 2"/>
    <property type="match status" value="1"/>
</dbReference>
<dbReference type="GO" id="GO:0008967">
    <property type="term" value="F:phosphoglycolate phosphatase activity"/>
    <property type="evidence" value="ECO:0007669"/>
    <property type="project" value="UniProtKB-EC"/>
</dbReference>
<protein>
    <recommendedName>
        <fullName evidence="4">phosphoglycolate phosphatase</fullName>
        <ecNumber evidence="4">3.1.3.18</ecNumber>
    </recommendedName>
</protein>
<sequence length="215" mass="22820">MTPAAVLFDCDGVLVDSEDIAFDLLMDEFANHGLTLPRARMEVEVLGLTMVGVADRARALGAALPQDWVARFYERLYARLEQGTPLIPGILEVLERLDAAGIPYAVGSNGSDRKMEITLGQHPALWARLQGRMFSGQTLGTPKPAPGLWLHAARALGVDPAGCSVVEDSPTGARAARAAGMRCFAYAPHGDGARMVAEGALPFRAMAELPGLLGI</sequence>
<evidence type="ECO:0000313" key="5">
    <source>
        <dbReference type="EMBL" id="QYZ69245.1"/>
    </source>
</evidence>
<keyword evidence="5" id="KW-0378">Hydrolase</keyword>
<dbReference type="InterPro" id="IPR006439">
    <property type="entry name" value="HAD-SF_hydro_IA"/>
</dbReference>
<comment type="similarity">
    <text evidence="3">Belongs to the HAD-like hydrolase superfamily. CbbY/CbbZ/Gph/YieH family.</text>
</comment>
<dbReference type="Gene3D" id="3.40.50.1000">
    <property type="entry name" value="HAD superfamily/HAD-like"/>
    <property type="match status" value="1"/>
</dbReference>
<dbReference type="Proteomes" id="UP000826300">
    <property type="component" value="Chromosome"/>
</dbReference>
<proteinExistence type="inferred from homology"/>
<evidence type="ECO:0000313" key="6">
    <source>
        <dbReference type="Proteomes" id="UP000826300"/>
    </source>
</evidence>
<evidence type="ECO:0000256" key="4">
    <source>
        <dbReference type="ARBA" id="ARBA00013078"/>
    </source>
</evidence>
<dbReference type="SFLD" id="SFLDS00003">
    <property type="entry name" value="Haloacid_Dehalogenase"/>
    <property type="match status" value="1"/>
</dbReference>
<dbReference type="InterPro" id="IPR050155">
    <property type="entry name" value="HAD-like_hydrolase_sf"/>
</dbReference>
<organism evidence="5 6">
    <name type="scientific">Neotabrizicola shimadae</name>
    <dbReference type="NCBI Taxonomy" id="2807096"/>
    <lineage>
        <taxon>Bacteria</taxon>
        <taxon>Pseudomonadati</taxon>
        <taxon>Pseudomonadota</taxon>
        <taxon>Alphaproteobacteria</taxon>
        <taxon>Rhodobacterales</taxon>
        <taxon>Paracoccaceae</taxon>
        <taxon>Neotabrizicola</taxon>
    </lineage>
</organism>
<dbReference type="SFLD" id="SFLDG01129">
    <property type="entry name" value="C1.5:_HAD__Beta-PGM__Phosphata"/>
    <property type="match status" value="1"/>
</dbReference>
<evidence type="ECO:0000256" key="2">
    <source>
        <dbReference type="ARBA" id="ARBA00004818"/>
    </source>
</evidence>
<comment type="pathway">
    <text evidence="2">Organic acid metabolism; glycolate biosynthesis; glycolate from 2-phosphoglycolate: step 1/1.</text>
</comment>
<comment type="catalytic activity">
    <reaction evidence="1">
        <text>2-phosphoglycolate + H2O = glycolate + phosphate</text>
        <dbReference type="Rhea" id="RHEA:14369"/>
        <dbReference type="ChEBI" id="CHEBI:15377"/>
        <dbReference type="ChEBI" id="CHEBI:29805"/>
        <dbReference type="ChEBI" id="CHEBI:43474"/>
        <dbReference type="ChEBI" id="CHEBI:58033"/>
        <dbReference type="EC" id="3.1.3.18"/>
    </reaction>
</comment>
<dbReference type="RefSeq" id="WP_220661465.1">
    <property type="nucleotide sequence ID" value="NZ_CP069370.1"/>
</dbReference>
<dbReference type="EMBL" id="CP069370">
    <property type="protein sequence ID" value="QYZ69245.1"/>
    <property type="molecule type" value="Genomic_DNA"/>
</dbReference>
<dbReference type="InterPro" id="IPR023198">
    <property type="entry name" value="PGP-like_dom2"/>
</dbReference>
<dbReference type="PANTHER" id="PTHR43434:SF1">
    <property type="entry name" value="PHOSPHOGLYCOLATE PHOSPHATASE"/>
    <property type="match status" value="1"/>
</dbReference>
<dbReference type="GO" id="GO:0006281">
    <property type="term" value="P:DNA repair"/>
    <property type="evidence" value="ECO:0007669"/>
    <property type="project" value="TreeGrafter"/>
</dbReference>
<dbReference type="AlphaFoldDB" id="A0A8G0ZTN3"/>
<dbReference type="KEGG" id="nsm:JO391_16115"/>
<name>A0A8G0ZTN3_9RHOB</name>
<evidence type="ECO:0000256" key="3">
    <source>
        <dbReference type="ARBA" id="ARBA00006171"/>
    </source>
</evidence>
<reference evidence="5" key="1">
    <citation type="submission" date="2021-02" db="EMBL/GenBank/DDBJ databases">
        <title>Rhodobacter shimadae sp. nov., an aerobic anoxygenic phototrophic bacterium isolated from a hot spring.</title>
        <authorList>
            <person name="Muramatsu S."/>
            <person name="Haruta S."/>
            <person name="Hirose S."/>
            <person name="Hanada S."/>
        </authorList>
    </citation>
    <scope>NUCLEOTIDE SEQUENCE</scope>
    <source>
        <strain evidence="5">N10</strain>
    </source>
</reference>
<dbReference type="PANTHER" id="PTHR43434">
    <property type="entry name" value="PHOSPHOGLYCOLATE PHOSPHATASE"/>
    <property type="match status" value="1"/>
</dbReference>
<accession>A0A8G0ZTN3</accession>
<dbReference type="SUPFAM" id="SSF56784">
    <property type="entry name" value="HAD-like"/>
    <property type="match status" value="1"/>
</dbReference>
<dbReference type="Pfam" id="PF00702">
    <property type="entry name" value="Hydrolase"/>
    <property type="match status" value="1"/>
</dbReference>
<dbReference type="GO" id="GO:0005829">
    <property type="term" value="C:cytosol"/>
    <property type="evidence" value="ECO:0007669"/>
    <property type="project" value="TreeGrafter"/>
</dbReference>
<dbReference type="EC" id="3.1.3.18" evidence="4"/>
<dbReference type="InterPro" id="IPR036412">
    <property type="entry name" value="HAD-like_sf"/>
</dbReference>
<dbReference type="NCBIfam" id="TIGR01509">
    <property type="entry name" value="HAD-SF-IA-v3"/>
    <property type="match status" value="1"/>
</dbReference>
<gene>
    <name evidence="5" type="ORF">JO391_16115</name>
</gene>
<keyword evidence="6" id="KW-1185">Reference proteome</keyword>
<dbReference type="InterPro" id="IPR023214">
    <property type="entry name" value="HAD_sf"/>
</dbReference>